<accession>A0A2T9Y210</accession>
<sequence>MSVNKLDSLINNMRNKIAALDQNIQQSFVDRLEAKDQEEYSILTAKIVDFDKEKASIKNELKKLSIAKYL</sequence>
<protein>
    <submittedName>
        <fullName evidence="1">Uncharacterized protein</fullName>
    </submittedName>
</protein>
<organism evidence="1 2">
    <name type="scientific">Smittium simulii</name>
    <dbReference type="NCBI Taxonomy" id="133385"/>
    <lineage>
        <taxon>Eukaryota</taxon>
        <taxon>Fungi</taxon>
        <taxon>Fungi incertae sedis</taxon>
        <taxon>Zoopagomycota</taxon>
        <taxon>Kickxellomycotina</taxon>
        <taxon>Harpellomycetes</taxon>
        <taxon>Harpellales</taxon>
        <taxon>Legeriomycetaceae</taxon>
        <taxon>Smittium</taxon>
    </lineage>
</organism>
<reference evidence="1 2" key="1">
    <citation type="journal article" date="2018" name="MBio">
        <title>Comparative Genomics Reveals the Core Gene Toolbox for the Fungus-Insect Symbiosis.</title>
        <authorList>
            <person name="Wang Y."/>
            <person name="Stata M."/>
            <person name="Wang W."/>
            <person name="Stajich J.E."/>
            <person name="White M.M."/>
            <person name="Moncalvo J.M."/>
        </authorList>
    </citation>
    <scope>NUCLEOTIDE SEQUENCE [LARGE SCALE GENOMIC DNA]</scope>
    <source>
        <strain evidence="1 2">SWE-8-4</strain>
    </source>
</reference>
<proteinExistence type="predicted"/>
<dbReference type="AlphaFoldDB" id="A0A2T9Y210"/>
<keyword evidence="2" id="KW-1185">Reference proteome</keyword>
<dbReference type="EMBL" id="MBFR01000684">
    <property type="protein sequence ID" value="PVU86358.1"/>
    <property type="molecule type" value="Genomic_DNA"/>
</dbReference>
<evidence type="ECO:0000313" key="1">
    <source>
        <dbReference type="EMBL" id="PVU86358.1"/>
    </source>
</evidence>
<name>A0A2T9Y210_9FUNG</name>
<comment type="caution">
    <text evidence="1">The sequence shown here is derived from an EMBL/GenBank/DDBJ whole genome shotgun (WGS) entry which is preliminary data.</text>
</comment>
<evidence type="ECO:0000313" key="2">
    <source>
        <dbReference type="Proteomes" id="UP000245383"/>
    </source>
</evidence>
<dbReference type="Proteomes" id="UP000245383">
    <property type="component" value="Unassembled WGS sequence"/>
</dbReference>
<gene>
    <name evidence="1" type="ORF">BB561_006727</name>
</gene>